<evidence type="ECO:0000313" key="7">
    <source>
        <dbReference type="EMBL" id="RIX71198.1"/>
    </source>
</evidence>
<dbReference type="GO" id="GO:0016020">
    <property type="term" value="C:membrane"/>
    <property type="evidence" value="ECO:0007669"/>
    <property type="project" value="UniProtKB-SubCell"/>
</dbReference>
<evidence type="ECO:0000259" key="6">
    <source>
        <dbReference type="Pfam" id="PF06271"/>
    </source>
</evidence>
<dbReference type="AlphaFoldDB" id="A0A9X8GRU6"/>
<gene>
    <name evidence="7" type="ORF">D3H34_32260</name>
</gene>
<evidence type="ECO:0000313" key="8">
    <source>
        <dbReference type="Proteomes" id="UP000265619"/>
    </source>
</evidence>
<dbReference type="EMBL" id="QXMN01000180">
    <property type="protein sequence ID" value="RIX71198.1"/>
    <property type="molecule type" value="Genomic_DNA"/>
</dbReference>
<evidence type="ECO:0000256" key="4">
    <source>
        <dbReference type="ARBA" id="ARBA00023136"/>
    </source>
</evidence>
<sequence>MATENFQSLGGLLSRRVLARVVDLVWLAPSAVTVWLVLRTLQADMNWLWRMACAALCLCILHLAVEPLFLSTLGATPGKALLRLRVGDAQRGQLLSYGTAFGRTLKLVVWGGGFWLLPLMFVTLPLSIAVALRGSQVLPWDRSGNGSRISLVSEWRPLRATLLLVGALIPGLCLPVLMAVAIAIALTAGGTDVADDVSRAVTGRWQWMHRLTGTMIPLDTRWRVAHDELSSERKVMHVVFSLGSGDRNQVRLEMDWGPKSFVDACLRQRVLLQAEGFLFLTDPPLHGATCRLAGGKPTPEGGVHAVVEVAQTGGIDYVITSTYEDSQPDKKAAVRALAALLMAEQG</sequence>
<feature type="transmembrane region" description="Helical" evidence="5">
    <location>
        <begin position="47"/>
        <end position="65"/>
    </location>
</feature>
<keyword evidence="4 5" id="KW-0472">Membrane</keyword>
<name>A0A9X8GRU6_9BURK</name>
<keyword evidence="2 5" id="KW-0812">Transmembrane</keyword>
<dbReference type="OrthoDB" id="5935280at2"/>
<evidence type="ECO:0000256" key="2">
    <source>
        <dbReference type="ARBA" id="ARBA00022692"/>
    </source>
</evidence>
<reference evidence="7 8" key="1">
    <citation type="submission" date="2018-09" db="EMBL/GenBank/DDBJ databases">
        <title>Acidovorax cavernicola nov. sp. isolated from Gruta de las Maravillas (Aracena, Spain).</title>
        <authorList>
            <person name="Jurado V."/>
            <person name="Gutierrez-Patricio S."/>
            <person name="Gonzalez-Pimentel J.L."/>
            <person name="Miller A.Z."/>
            <person name="Laiz L."/>
            <person name="Saiz-Jimenez C."/>
        </authorList>
    </citation>
    <scope>NUCLEOTIDE SEQUENCE [LARGE SCALE GENOMIC DNA]</scope>
    <source>
        <strain evidence="7 8">1011MAR4D40.2</strain>
    </source>
</reference>
<feature type="domain" description="RDD" evidence="6">
    <location>
        <begin position="13"/>
        <end position="127"/>
    </location>
</feature>
<comment type="subcellular location">
    <subcellularLocation>
        <location evidence="1">Membrane</location>
        <topology evidence="1">Multi-pass membrane protein</topology>
    </subcellularLocation>
</comment>
<organism evidence="7 8">
    <name type="scientific">Acidovorax cavernicola</name>
    <dbReference type="NCBI Taxonomy" id="1675792"/>
    <lineage>
        <taxon>Bacteria</taxon>
        <taxon>Pseudomonadati</taxon>
        <taxon>Pseudomonadota</taxon>
        <taxon>Betaproteobacteria</taxon>
        <taxon>Burkholderiales</taxon>
        <taxon>Comamonadaceae</taxon>
        <taxon>Acidovorax</taxon>
    </lineage>
</organism>
<evidence type="ECO:0000256" key="3">
    <source>
        <dbReference type="ARBA" id="ARBA00022989"/>
    </source>
</evidence>
<protein>
    <recommendedName>
        <fullName evidence="6">RDD domain-containing protein</fullName>
    </recommendedName>
</protein>
<dbReference type="Pfam" id="PF06271">
    <property type="entry name" value="RDD"/>
    <property type="match status" value="1"/>
</dbReference>
<proteinExistence type="predicted"/>
<dbReference type="RefSeq" id="WP_147400573.1">
    <property type="nucleotide sequence ID" value="NZ_QXMN01000180.1"/>
</dbReference>
<accession>A0A9X8GRU6</accession>
<feature type="transmembrane region" description="Helical" evidence="5">
    <location>
        <begin position="107"/>
        <end position="132"/>
    </location>
</feature>
<dbReference type="Proteomes" id="UP000265619">
    <property type="component" value="Unassembled WGS sequence"/>
</dbReference>
<keyword evidence="3 5" id="KW-1133">Transmembrane helix</keyword>
<feature type="transmembrane region" description="Helical" evidence="5">
    <location>
        <begin position="17"/>
        <end position="38"/>
    </location>
</feature>
<feature type="transmembrane region" description="Helical" evidence="5">
    <location>
        <begin position="162"/>
        <end position="186"/>
    </location>
</feature>
<dbReference type="InterPro" id="IPR010432">
    <property type="entry name" value="RDD"/>
</dbReference>
<evidence type="ECO:0000256" key="5">
    <source>
        <dbReference type="SAM" id="Phobius"/>
    </source>
</evidence>
<evidence type="ECO:0000256" key="1">
    <source>
        <dbReference type="ARBA" id="ARBA00004141"/>
    </source>
</evidence>
<keyword evidence="8" id="KW-1185">Reference proteome</keyword>
<comment type="caution">
    <text evidence="7">The sequence shown here is derived from an EMBL/GenBank/DDBJ whole genome shotgun (WGS) entry which is preliminary data.</text>
</comment>
<feature type="non-terminal residue" evidence="7">
    <location>
        <position position="346"/>
    </location>
</feature>